<evidence type="ECO:0000313" key="3">
    <source>
        <dbReference type="EMBL" id="KOC20550.1"/>
    </source>
</evidence>
<dbReference type="EMBL" id="JNVD01000022">
    <property type="protein sequence ID" value="KOC20550.1"/>
    <property type="molecule type" value="Genomic_DNA"/>
</dbReference>
<accession>A0A0L7MF40</accession>
<name>A0A0L7MF40_COMTE</name>
<dbReference type="AlphaFoldDB" id="A0A0L7MF40"/>
<keyword evidence="1 3" id="KW-0378">Hydrolase</keyword>
<proteinExistence type="predicted"/>
<dbReference type="RefSeq" id="WP_053283799.1">
    <property type="nucleotide sequence ID" value="NZ_JNVD01000022.1"/>
</dbReference>
<comment type="caution">
    <text evidence="3">The sequence shown here is derived from an EMBL/GenBank/DDBJ whole genome shotgun (WGS) entry which is preliminary data.</text>
</comment>
<organism evidence="3 4">
    <name type="scientific">Comamonas testosteroni</name>
    <name type="common">Pseudomonas testosteroni</name>
    <dbReference type="NCBI Taxonomy" id="285"/>
    <lineage>
        <taxon>Bacteria</taxon>
        <taxon>Pseudomonadati</taxon>
        <taxon>Pseudomonadota</taxon>
        <taxon>Betaproteobacteria</taxon>
        <taxon>Burkholderiales</taxon>
        <taxon>Comamonadaceae</taxon>
        <taxon>Comamonas</taxon>
    </lineage>
</organism>
<protein>
    <submittedName>
        <fullName evidence="3">Alpha/beta hydrolase</fullName>
    </submittedName>
</protein>
<dbReference type="Pfam" id="PF00561">
    <property type="entry name" value="Abhydrolase_1"/>
    <property type="match status" value="1"/>
</dbReference>
<dbReference type="PANTHER" id="PTHR43329">
    <property type="entry name" value="EPOXIDE HYDROLASE"/>
    <property type="match status" value="1"/>
</dbReference>
<dbReference type="InterPro" id="IPR000639">
    <property type="entry name" value="Epox_hydrolase-like"/>
</dbReference>
<gene>
    <name evidence="3" type="ORF">GL58_13790</name>
</gene>
<feature type="domain" description="AB hydrolase-1" evidence="2">
    <location>
        <begin position="26"/>
        <end position="288"/>
    </location>
</feature>
<dbReference type="PATRIC" id="fig|285.49.peg.2846"/>
<dbReference type="Proteomes" id="UP000037442">
    <property type="component" value="Unassembled WGS sequence"/>
</dbReference>
<dbReference type="SUPFAM" id="SSF53474">
    <property type="entry name" value="alpha/beta-Hydrolases"/>
    <property type="match status" value="1"/>
</dbReference>
<dbReference type="InterPro" id="IPR029058">
    <property type="entry name" value="AB_hydrolase_fold"/>
</dbReference>
<dbReference type="GO" id="GO:0016787">
    <property type="term" value="F:hydrolase activity"/>
    <property type="evidence" value="ECO:0007669"/>
    <property type="project" value="UniProtKB-KW"/>
</dbReference>
<evidence type="ECO:0000256" key="1">
    <source>
        <dbReference type="ARBA" id="ARBA00022801"/>
    </source>
</evidence>
<dbReference type="PRINTS" id="PR00111">
    <property type="entry name" value="ABHYDROLASE"/>
</dbReference>
<dbReference type="InterPro" id="IPR000073">
    <property type="entry name" value="AB_hydrolase_1"/>
</dbReference>
<evidence type="ECO:0000259" key="2">
    <source>
        <dbReference type="Pfam" id="PF00561"/>
    </source>
</evidence>
<dbReference type="Gene3D" id="3.40.50.1820">
    <property type="entry name" value="alpha/beta hydrolase"/>
    <property type="match status" value="1"/>
</dbReference>
<dbReference type="PRINTS" id="PR00412">
    <property type="entry name" value="EPOXHYDRLASE"/>
</dbReference>
<evidence type="ECO:0000313" key="4">
    <source>
        <dbReference type="Proteomes" id="UP000037442"/>
    </source>
</evidence>
<sequence>MVATCMHTLSTGVELECRTSGKPGQPLLLFLHGFPEGAFIWDGLLEQFGSRYRCVAPNLRGYGRSSQPTAISDYRAKYLVEDLAALIALESRDQRAACVIAHDWGGAVAWGLANRYPQQLERLLILNSPHPGSFLRELQSNPVQQSASQYMHFLRRPDAPELLAENGWQRMLGFFQNPDGSMPAWLTPERQQQYREHWDLGVHGACMFYAASPLVPPRPGGSADELQDIRELSLPDEMLHIPVPVRILWGDSDLALQPALLHGLEQWVPQLEIEHLQGCSHWVVHERPEAVQRALAEFLLVPGRS</sequence>
<reference evidence="4" key="1">
    <citation type="submission" date="2014-06" db="EMBL/GenBank/DDBJ databases">
        <title>Draft genome sequence of C. testosteroni WDL7.</title>
        <authorList>
            <person name="Wu Y."/>
            <person name="Seshan H."/>
            <person name="Arumugam K."/>
        </authorList>
    </citation>
    <scope>NUCLEOTIDE SEQUENCE [LARGE SCALE GENOMIC DNA]</scope>
    <source>
        <strain evidence="4">WDL7</strain>
    </source>
</reference>